<dbReference type="InterPro" id="IPR003593">
    <property type="entry name" value="AAA+_ATPase"/>
</dbReference>
<protein>
    <recommendedName>
        <fullName evidence="2">AAA+ ATPase domain-containing protein</fullName>
    </recommendedName>
</protein>
<dbReference type="OrthoDB" id="9781481at2"/>
<accession>A0A4Q2L3T6</accession>
<dbReference type="PANTHER" id="PTHR37291">
    <property type="entry name" value="5-METHYLCYTOSINE-SPECIFIC RESTRICTION ENZYME B"/>
    <property type="match status" value="1"/>
</dbReference>
<evidence type="ECO:0000313" key="4">
    <source>
        <dbReference type="Proteomes" id="UP000293865"/>
    </source>
</evidence>
<dbReference type="Gene3D" id="3.40.50.300">
    <property type="entry name" value="P-loop containing nucleotide triphosphate hydrolases"/>
    <property type="match status" value="1"/>
</dbReference>
<dbReference type="GO" id="GO:0005524">
    <property type="term" value="F:ATP binding"/>
    <property type="evidence" value="ECO:0007669"/>
    <property type="project" value="InterPro"/>
</dbReference>
<dbReference type="PANTHER" id="PTHR37291:SF1">
    <property type="entry name" value="TYPE IV METHYL-DIRECTED RESTRICTION ENZYME ECOKMCRB SUBUNIT"/>
    <property type="match status" value="1"/>
</dbReference>
<dbReference type="SMART" id="SM00382">
    <property type="entry name" value="AAA"/>
    <property type="match status" value="1"/>
</dbReference>
<feature type="region of interest" description="Disordered" evidence="1">
    <location>
        <begin position="325"/>
        <end position="349"/>
    </location>
</feature>
<dbReference type="InterPro" id="IPR052934">
    <property type="entry name" value="Methyl-DNA_Rec/Restrict_Enz"/>
</dbReference>
<evidence type="ECO:0000313" key="3">
    <source>
        <dbReference type="EMBL" id="RXZ72838.1"/>
    </source>
</evidence>
<evidence type="ECO:0000256" key="1">
    <source>
        <dbReference type="SAM" id="MobiDB-lite"/>
    </source>
</evidence>
<gene>
    <name evidence="3" type="ORF">ESP51_03060</name>
</gene>
<feature type="domain" description="AAA+ ATPase" evidence="2">
    <location>
        <begin position="4"/>
        <end position="202"/>
    </location>
</feature>
<dbReference type="GO" id="GO:0016887">
    <property type="term" value="F:ATP hydrolysis activity"/>
    <property type="evidence" value="ECO:0007669"/>
    <property type="project" value="InterPro"/>
</dbReference>
<dbReference type="AlphaFoldDB" id="A0A4Q2L3T6"/>
<sequence length="349" mass="37646">MLTAKRQVVLQGPPGTGKTHLATAYIDWATDGRRQESRLQAILDALPLRERTPVRIADEVERLGLSALWDIVQFHPSYEYNDFVRTLAAQPVPGGVTFVAQHRILSLIAAAGVELAARGSDCELVLVLDEVNRGNIPSIFGELLYALEYRGQPVATAYSVDGDASITIPESLSVIGTMNTADRSIAVIDYALRRRFVFITVPATERPLVSHTGYVDEHHRAAALQMFAAVHNALGGSLAGIQVGPSYYLPSGVAVDLDAGLRELASRFVYEVLPLLGEYVLEGELDDGDLARLVGDLGIDPATPARDQVDALRVALLDRTAPALVGTLPNESGDARADDEATEEDTEPR</sequence>
<dbReference type="EMBL" id="SDPN01000003">
    <property type="protein sequence ID" value="RXZ72838.1"/>
    <property type="molecule type" value="Genomic_DNA"/>
</dbReference>
<feature type="compositionally biased region" description="Acidic residues" evidence="1">
    <location>
        <begin position="340"/>
        <end position="349"/>
    </location>
</feature>
<evidence type="ECO:0000259" key="2">
    <source>
        <dbReference type="SMART" id="SM00382"/>
    </source>
</evidence>
<dbReference type="Proteomes" id="UP000293865">
    <property type="component" value="Unassembled WGS sequence"/>
</dbReference>
<keyword evidence="4" id="KW-1185">Reference proteome</keyword>
<name>A0A4Q2L3T6_9MICO</name>
<dbReference type="SUPFAM" id="SSF52540">
    <property type="entry name" value="P-loop containing nucleoside triphosphate hydrolases"/>
    <property type="match status" value="1"/>
</dbReference>
<dbReference type="Pfam" id="PF07728">
    <property type="entry name" value="AAA_5"/>
    <property type="match status" value="1"/>
</dbReference>
<reference evidence="3 4" key="1">
    <citation type="submission" date="2019-01" db="EMBL/GenBank/DDBJ databases">
        <title>Agromyces.</title>
        <authorList>
            <person name="Li J."/>
        </authorList>
    </citation>
    <scope>NUCLEOTIDE SEQUENCE [LARGE SCALE GENOMIC DNA]</scope>
    <source>
        <strain evidence="3 4">DSM 15934</strain>
    </source>
</reference>
<comment type="caution">
    <text evidence="3">The sequence shown here is derived from an EMBL/GenBank/DDBJ whole genome shotgun (WGS) entry which is preliminary data.</text>
</comment>
<organism evidence="3 4">
    <name type="scientific">Agromyces albus</name>
    <dbReference type="NCBI Taxonomy" id="205332"/>
    <lineage>
        <taxon>Bacteria</taxon>
        <taxon>Bacillati</taxon>
        <taxon>Actinomycetota</taxon>
        <taxon>Actinomycetes</taxon>
        <taxon>Micrococcales</taxon>
        <taxon>Microbacteriaceae</taxon>
        <taxon>Agromyces</taxon>
    </lineage>
</organism>
<proteinExistence type="predicted"/>
<dbReference type="InterPro" id="IPR011704">
    <property type="entry name" value="ATPase_dyneun-rel_AAA"/>
</dbReference>
<dbReference type="InterPro" id="IPR027417">
    <property type="entry name" value="P-loop_NTPase"/>
</dbReference>